<keyword evidence="2" id="KW-1133">Transmembrane helix</keyword>
<evidence type="ECO:0000313" key="4">
    <source>
        <dbReference type="Proteomes" id="UP000253729"/>
    </source>
</evidence>
<organism evidence="3 4">
    <name type="scientific">Aspergillus welwitschiae</name>
    <dbReference type="NCBI Taxonomy" id="1341132"/>
    <lineage>
        <taxon>Eukaryota</taxon>
        <taxon>Fungi</taxon>
        <taxon>Dikarya</taxon>
        <taxon>Ascomycota</taxon>
        <taxon>Pezizomycotina</taxon>
        <taxon>Eurotiomycetes</taxon>
        <taxon>Eurotiomycetidae</taxon>
        <taxon>Eurotiales</taxon>
        <taxon>Aspergillaceae</taxon>
        <taxon>Aspergillus</taxon>
        <taxon>Aspergillus subgen. Circumdati</taxon>
    </lineage>
</organism>
<feature type="compositionally biased region" description="Basic residues" evidence="1">
    <location>
        <begin position="49"/>
        <end position="60"/>
    </location>
</feature>
<keyword evidence="4" id="KW-1185">Reference proteome</keyword>
<evidence type="ECO:0000256" key="1">
    <source>
        <dbReference type="SAM" id="MobiDB-lite"/>
    </source>
</evidence>
<feature type="region of interest" description="Disordered" evidence="1">
    <location>
        <begin position="40"/>
        <end position="77"/>
    </location>
</feature>
<dbReference type="AlphaFoldDB" id="A0A3F3QJK3"/>
<dbReference type="EMBL" id="KZ852032">
    <property type="protein sequence ID" value="RDH39305.1"/>
    <property type="molecule type" value="Genomic_DNA"/>
</dbReference>
<sequence length="77" mass="8899">MHPWIISLLIDLSAHSTSPPFSFFVLFYFMSLGFINRKANGSRRGRETAKKRKGIKKKKGINPPDRNHRVIDPMCIK</sequence>
<accession>A0A3F3QJK3</accession>
<feature type="transmembrane region" description="Helical" evidence="2">
    <location>
        <begin position="20"/>
        <end position="36"/>
    </location>
</feature>
<evidence type="ECO:0000256" key="2">
    <source>
        <dbReference type="SAM" id="Phobius"/>
    </source>
</evidence>
<reference evidence="3 4" key="1">
    <citation type="submission" date="2018-07" db="EMBL/GenBank/DDBJ databases">
        <title>The genomes of Aspergillus section Nigri reveals drivers in fungal speciation.</title>
        <authorList>
            <consortium name="DOE Joint Genome Institute"/>
            <person name="Vesth T.C."/>
            <person name="Nybo J."/>
            <person name="Theobald S."/>
            <person name="Brandl J."/>
            <person name="Frisvad J.C."/>
            <person name="Nielsen K.F."/>
            <person name="Lyhne E.K."/>
            <person name="Kogle M.E."/>
            <person name="Kuo A."/>
            <person name="Riley R."/>
            <person name="Clum A."/>
            <person name="Nolan M."/>
            <person name="Lipzen A."/>
            <person name="Salamov A."/>
            <person name="Henrissat B."/>
            <person name="Wiebenga A."/>
            <person name="De vries R.P."/>
            <person name="Grigoriev I.V."/>
            <person name="Mortensen U.H."/>
            <person name="Andersen M.R."/>
            <person name="Baker S.E."/>
        </authorList>
    </citation>
    <scope>NUCLEOTIDE SEQUENCE [LARGE SCALE GENOMIC DNA]</scope>
    <source>
        <strain evidence="3 4">CBS 139.54b</strain>
    </source>
</reference>
<dbReference type="GeneID" id="38132499"/>
<keyword evidence="2" id="KW-0812">Transmembrane</keyword>
<keyword evidence="2" id="KW-0472">Membrane</keyword>
<proteinExistence type="predicted"/>
<dbReference type="RefSeq" id="XP_026632327.1">
    <property type="nucleotide sequence ID" value="XM_026764143.1"/>
</dbReference>
<dbReference type="Proteomes" id="UP000253729">
    <property type="component" value="Unassembled WGS sequence"/>
</dbReference>
<evidence type="ECO:0000313" key="3">
    <source>
        <dbReference type="EMBL" id="RDH39305.1"/>
    </source>
</evidence>
<gene>
    <name evidence="3" type="ORF">BDQ94DRAFT_132850</name>
</gene>
<name>A0A3F3QJK3_9EURO</name>
<protein>
    <submittedName>
        <fullName evidence="3">Uncharacterized protein</fullName>
    </submittedName>
</protein>